<feature type="transmembrane region" description="Helical" evidence="14">
    <location>
        <begin position="691"/>
        <end position="711"/>
    </location>
</feature>
<dbReference type="InterPro" id="IPR036412">
    <property type="entry name" value="HAD-like_sf"/>
</dbReference>
<keyword evidence="11" id="KW-0186">Copper</keyword>
<keyword evidence="8 14" id="KW-0067">ATP-binding</keyword>
<keyword evidence="18" id="KW-1185">Reference proteome</keyword>
<dbReference type="PRINTS" id="PR00119">
    <property type="entry name" value="CATATPASE"/>
</dbReference>
<dbReference type="PROSITE" id="PS00154">
    <property type="entry name" value="ATPASE_E1_E2"/>
    <property type="match status" value="1"/>
</dbReference>
<evidence type="ECO:0000256" key="6">
    <source>
        <dbReference type="ARBA" id="ARBA00022741"/>
    </source>
</evidence>
<dbReference type="PRINTS" id="PR00120">
    <property type="entry name" value="HATPASE"/>
</dbReference>
<dbReference type="NCBIfam" id="TIGR01494">
    <property type="entry name" value="ATPase_P-type"/>
    <property type="match status" value="1"/>
</dbReference>
<dbReference type="InterPro" id="IPR001757">
    <property type="entry name" value="P_typ_ATPase"/>
</dbReference>
<dbReference type="InterPro" id="IPR059000">
    <property type="entry name" value="ATPase_P-type_domA"/>
</dbReference>
<feature type="compositionally biased region" description="Basic and acidic residues" evidence="15">
    <location>
        <begin position="56"/>
        <end position="66"/>
    </location>
</feature>
<dbReference type="SUPFAM" id="SSF81665">
    <property type="entry name" value="Calcium ATPase, transmembrane domain M"/>
    <property type="match status" value="1"/>
</dbReference>
<dbReference type="NCBIfam" id="TIGR01525">
    <property type="entry name" value="ATPase-IB_hvy"/>
    <property type="match status" value="1"/>
</dbReference>
<comment type="catalytic activity">
    <reaction evidence="13">
        <text>Cu(+)(in) + ATP + H2O = Cu(+)(out) + ADP + phosphate + H(+)</text>
        <dbReference type="Rhea" id="RHEA:25792"/>
        <dbReference type="ChEBI" id="CHEBI:15377"/>
        <dbReference type="ChEBI" id="CHEBI:15378"/>
        <dbReference type="ChEBI" id="CHEBI:30616"/>
        <dbReference type="ChEBI" id="CHEBI:43474"/>
        <dbReference type="ChEBI" id="CHEBI:49552"/>
        <dbReference type="ChEBI" id="CHEBI:456216"/>
        <dbReference type="EC" id="7.2.2.8"/>
    </reaction>
</comment>
<feature type="transmembrane region" description="Helical" evidence="14">
    <location>
        <begin position="143"/>
        <end position="166"/>
    </location>
</feature>
<dbReference type="InterPro" id="IPR044492">
    <property type="entry name" value="P_typ_ATPase_HD_dom"/>
</dbReference>
<feature type="transmembrane region" description="Helical" evidence="14">
    <location>
        <begin position="327"/>
        <end position="346"/>
    </location>
</feature>
<feature type="transmembrane region" description="Helical" evidence="14">
    <location>
        <begin position="663"/>
        <end position="685"/>
    </location>
</feature>
<dbReference type="Proteomes" id="UP000622405">
    <property type="component" value="Unassembled WGS sequence"/>
</dbReference>
<evidence type="ECO:0000256" key="2">
    <source>
        <dbReference type="ARBA" id="ARBA00006024"/>
    </source>
</evidence>
<feature type="compositionally biased region" description="Basic and acidic residues" evidence="15">
    <location>
        <begin position="1"/>
        <end position="28"/>
    </location>
</feature>
<evidence type="ECO:0000256" key="3">
    <source>
        <dbReference type="ARBA" id="ARBA00012517"/>
    </source>
</evidence>
<keyword evidence="7" id="KW-0187">Copper transport</keyword>
<keyword evidence="7" id="KW-0813">Transport</keyword>
<dbReference type="SUPFAM" id="SSF56784">
    <property type="entry name" value="HAD-like"/>
    <property type="match status" value="1"/>
</dbReference>
<organism evidence="17 18">
    <name type="scientific">Acetobacterium malicum</name>
    <dbReference type="NCBI Taxonomy" id="52692"/>
    <lineage>
        <taxon>Bacteria</taxon>
        <taxon>Bacillati</taxon>
        <taxon>Bacillota</taxon>
        <taxon>Clostridia</taxon>
        <taxon>Eubacteriales</taxon>
        <taxon>Eubacteriaceae</taxon>
        <taxon>Acetobacterium</taxon>
    </lineage>
</organism>
<evidence type="ECO:0000256" key="7">
    <source>
        <dbReference type="ARBA" id="ARBA00022796"/>
    </source>
</evidence>
<sequence>MGDEHGTHHAHKDHIPTENLKKNNEHTHNHAHGKMNQMPQADRPVSPVEKKHSHHPIPEHGEHTEHDDHHAMMVADFRKRFFIALIITVPILLLSPMIQMFIGVDWGFTGDSYLLFGLSTILFIYCGKPFLTGARDELKKKSPAMMSLIALSITIAYIYSTLTVFFINGDDFFWELATLIVIMLLGHWIEMKSVMGASRALDELVKLMPEEAHQITANGEITDVSVKQLKAGDAILVKPGEKIPIDGLVYDGRSAVNESMITGESVPVEKEKGNEIVGGSINGEGILKFHVSRVGEDTFLSQVVKLVRETQDSKSNTQRLADKAAKWLFYIAVIAGVLTFLAWLIISKDLNFAVTRAVTVIVISCPHALGLAVPLVTAVSTSIGAQKGLLIRDRAAFENARKLNAVVFDKTGTLTEGTFGITDIKAIGITQHELLSLSYSVEANSEHPIAKGIVNEGKKLNLKLRAVKDYQNIPGKGLKAKVDGRELMIVSPGYMRSEKIAFDAEDYEKLAQMGKTVVFMLDGDNLLGYLALSDMIRDTAREAIEMLKSMEIETILLTGDNQRVAAYVGNQLNIDTVIAEVLPQEKAARITGFINEGKIVAMTGDGVNDAPSLAQADLGIAIGAGTDVAIETADVILVRSNPLDVVTILKLSKATYQKMIQNLIWATAYNVIALPLAAGVLYYQGVVINPAVGAALMSVSTIIVAINAKLLKID</sequence>
<feature type="transmembrane region" description="Helical" evidence="14">
    <location>
        <begin position="113"/>
        <end position="131"/>
    </location>
</feature>
<evidence type="ECO:0000256" key="15">
    <source>
        <dbReference type="SAM" id="MobiDB-lite"/>
    </source>
</evidence>
<evidence type="ECO:0000256" key="14">
    <source>
        <dbReference type="RuleBase" id="RU362081"/>
    </source>
</evidence>
<keyword evidence="10 14" id="KW-1133">Transmembrane helix</keyword>
<evidence type="ECO:0000256" key="5">
    <source>
        <dbReference type="ARBA" id="ARBA00022723"/>
    </source>
</evidence>
<dbReference type="SFLD" id="SFLDG00002">
    <property type="entry name" value="C1.7:_P-type_atpase_like"/>
    <property type="match status" value="1"/>
</dbReference>
<dbReference type="Gene3D" id="2.70.150.10">
    <property type="entry name" value="Calcium-transporting ATPase, cytoplasmic transduction domain A"/>
    <property type="match status" value="1"/>
</dbReference>
<evidence type="ECO:0000256" key="13">
    <source>
        <dbReference type="ARBA" id="ARBA00049289"/>
    </source>
</evidence>
<dbReference type="EMBL" id="WJBE01000003">
    <property type="protein sequence ID" value="MBC3898958.1"/>
    <property type="molecule type" value="Genomic_DNA"/>
</dbReference>
<evidence type="ECO:0000256" key="4">
    <source>
        <dbReference type="ARBA" id="ARBA00022692"/>
    </source>
</evidence>
<evidence type="ECO:0000256" key="1">
    <source>
        <dbReference type="ARBA" id="ARBA00004127"/>
    </source>
</evidence>
<evidence type="ECO:0000256" key="11">
    <source>
        <dbReference type="ARBA" id="ARBA00023008"/>
    </source>
</evidence>
<comment type="subcellular location">
    <subcellularLocation>
        <location evidence="14">Cell membrane</location>
    </subcellularLocation>
    <subcellularLocation>
        <location evidence="1">Endomembrane system</location>
        <topology evidence="1">Multi-pass membrane protein</topology>
    </subcellularLocation>
</comment>
<dbReference type="SFLD" id="SFLDS00003">
    <property type="entry name" value="Haloacid_Dehalogenase"/>
    <property type="match status" value="1"/>
</dbReference>
<keyword evidence="6 14" id="KW-0547">Nucleotide-binding</keyword>
<dbReference type="InterPro" id="IPR023214">
    <property type="entry name" value="HAD_sf"/>
</dbReference>
<keyword evidence="12 14" id="KW-0472">Membrane</keyword>
<evidence type="ECO:0000313" key="17">
    <source>
        <dbReference type="EMBL" id="MBC3898958.1"/>
    </source>
</evidence>
<evidence type="ECO:0000259" key="16">
    <source>
        <dbReference type="Pfam" id="PF00122"/>
    </source>
</evidence>
<dbReference type="InterPro" id="IPR018303">
    <property type="entry name" value="ATPase_P-typ_P_site"/>
</dbReference>
<reference evidence="17 18" key="1">
    <citation type="journal article" date="2020" name="mSystems">
        <title>Defining Genomic and Predicted Metabolic Features of the Acetobacterium Genus.</title>
        <authorList>
            <person name="Ross D.E."/>
            <person name="Marshall C.W."/>
            <person name="Gulliver D."/>
            <person name="May H.D."/>
            <person name="Norman R.S."/>
        </authorList>
    </citation>
    <scope>NUCLEOTIDE SEQUENCE [LARGE SCALE GENOMIC DNA]</scope>
    <source>
        <strain evidence="17 18">DSM 4132</strain>
    </source>
</reference>
<dbReference type="InterPro" id="IPR023299">
    <property type="entry name" value="ATPase_P-typ_cyto_dom_N"/>
</dbReference>
<keyword evidence="5 14" id="KW-0479">Metal-binding</keyword>
<dbReference type="InterPro" id="IPR023298">
    <property type="entry name" value="ATPase_P-typ_TM_dom_sf"/>
</dbReference>
<dbReference type="InterPro" id="IPR027256">
    <property type="entry name" value="P-typ_ATPase_IB"/>
</dbReference>
<comment type="similarity">
    <text evidence="2 14">Belongs to the cation transport ATPase (P-type) (TC 3.A.3) family. Type IB subfamily.</text>
</comment>
<dbReference type="NCBIfam" id="TIGR01511">
    <property type="entry name" value="ATPase-IB1_Cu"/>
    <property type="match status" value="1"/>
</dbReference>
<feature type="transmembrane region" description="Helical" evidence="14">
    <location>
        <begin position="172"/>
        <end position="189"/>
    </location>
</feature>
<dbReference type="EC" id="7.2.2.8" evidence="3"/>
<keyword evidence="7" id="KW-0406">Ion transport</keyword>
<dbReference type="SUPFAM" id="SSF81653">
    <property type="entry name" value="Calcium ATPase, transduction domain A"/>
    <property type="match status" value="1"/>
</dbReference>
<protein>
    <recommendedName>
        <fullName evidence="3">P-type Cu(+) transporter</fullName>
        <ecNumber evidence="3">7.2.2.8</ecNumber>
    </recommendedName>
</protein>
<comment type="caution">
    <text evidence="17">The sequence shown here is derived from an EMBL/GenBank/DDBJ whole genome shotgun (WGS) entry which is preliminary data.</text>
</comment>
<keyword evidence="14" id="KW-1003">Cell membrane</keyword>
<proteinExistence type="inferred from homology"/>
<dbReference type="Gene3D" id="3.40.1110.10">
    <property type="entry name" value="Calcium-transporting ATPase, cytoplasmic domain N"/>
    <property type="match status" value="1"/>
</dbReference>
<feature type="transmembrane region" description="Helical" evidence="14">
    <location>
        <begin position="81"/>
        <end position="101"/>
    </location>
</feature>
<accession>A0ABR6YUV1</accession>
<dbReference type="PANTHER" id="PTHR43520:SF8">
    <property type="entry name" value="P-TYPE CU(+) TRANSPORTER"/>
    <property type="match status" value="1"/>
</dbReference>
<gene>
    <name evidence="17" type="primary">cadA</name>
    <name evidence="17" type="ORF">GH811_04935</name>
</gene>
<feature type="transmembrane region" description="Helical" evidence="14">
    <location>
        <begin position="358"/>
        <end position="385"/>
    </location>
</feature>
<dbReference type="PANTHER" id="PTHR43520">
    <property type="entry name" value="ATP7, ISOFORM B"/>
    <property type="match status" value="1"/>
</dbReference>
<evidence type="ECO:0000313" key="18">
    <source>
        <dbReference type="Proteomes" id="UP000622405"/>
    </source>
</evidence>
<dbReference type="Pfam" id="PF00702">
    <property type="entry name" value="Hydrolase"/>
    <property type="match status" value="1"/>
</dbReference>
<evidence type="ECO:0000256" key="10">
    <source>
        <dbReference type="ARBA" id="ARBA00022989"/>
    </source>
</evidence>
<evidence type="ECO:0000256" key="9">
    <source>
        <dbReference type="ARBA" id="ARBA00022967"/>
    </source>
</evidence>
<feature type="region of interest" description="Disordered" evidence="15">
    <location>
        <begin position="1"/>
        <end position="66"/>
    </location>
</feature>
<dbReference type="InterPro" id="IPR008250">
    <property type="entry name" value="ATPase_P-typ_transduc_dom_A_sf"/>
</dbReference>
<dbReference type="NCBIfam" id="TIGR01512">
    <property type="entry name" value="ATPase-IB2_Cd"/>
    <property type="match status" value="1"/>
</dbReference>
<name>A0ABR6YUV1_9FIRM</name>
<dbReference type="SFLD" id="SFLDF00027">
    <property type="entry name" value="p-type_atpase"/>
    <property type="match status" value="1"/>
</dbReference>
<dbReference type="Gene3D" id="3.40.50.1000">
    <property type="entry name" value="HAD superfamily/HAD-like"/>
    <property type="match status" value="1"/>
</dbReference>
<evidence type="ECO:0000256" key="12">
    <source>
        <dbReference type="ARBA" id="ARBA00023136"/>
    </source>
</evidence>
<evidence type="ECO:0000256" key="8">
    <source>
        <dbReference type="ARBA" id="ARBA00022840"/>
    </source>
</evidence>
<keyword evidence="9" id="KW-1278">Translocase</keyword>
<dbReference type="Pfam" id="PF00122">
    <property type="entry name" value="E1-E2_ATPase"/>
    <property type="match status" value="1"/>
</dbReference>
<feature type="domain" description="P-type ATPase A" evidence="16">
    <location>
        <begin position="207"/>
        <end position="307"/>
    </location>
</feature>
<keyword evidence="4 14" id="KW-0812">Transmembrane</keyword>